<keyword evidence="6" id="KW-0472">Membrane</keyword>
<organism evidence="8 9">
    <name type="scientific">Clostridium aestuarii</name>
    <dbReference type="NCBI Taxonomy" id="338193"/>
    <lineage>
        <taxon>Bacteria</taxon>
        <taxon>Bacillati</taxon>
        <taxon>Bacillota</taxon>
        <taxon>Clostridia</taxon>
        <taxon>Eubacteriales</taxon>
        <taxon>Clostridiaceae</taxon>
        <taxon>Clostridium</taxon>
    </lineage>
</organism>
<dbReference type="NCBIfam" id="TIGR01947">
    <property type="entry name" value="rnfG"/>
    <property type="match status" value="1"/>
</dbReference>
<evidence type="ECO:0000256" key="5">
    <source>
        <dbReference type="ARBA" id="ARBA00022982"/>
    </source>
</evidence>
<evidence type="ECO:0000313" key="9">
    <source>
        <dbReference type="Proteomes" id="UP001078443"/>
    </source>
</evidence>
<name>A0ABT4D0D3_9CLOT</name>
<proteinExistence type="inferred from homology"/>
<keyword evidence="2 6" id="KW-0597">Phosphoprotein</keyword>
<evidence type="ECO:0000259" key="7">
    <source>
        <dbReference type="SMART" id="SM00900"/>
    </source>
</evidence>
<evidence type="ECO:0000313" key="8">
    <source>
        <dbReference type="EMBL" id="MCY6484557.1"/>
    </source>
</evidence>
<feature type="modified residue" description="FMN phosphoryl threonine" evidence="6">
    <location>
        <position position="169"/>
    </location>
</feature>
<dbReference type="Proteomes" id="UP001078443">
    <property type="component" value="Unassembled WGS sequence"/>
</dbReference>
<dbReference type="HAMAP" id="MF_00479">
    <property type="entry name" value="RsxG_RnfG"/>
    <property type="match status" value="1"/>
</dbReference>
<dbReference type="Pfam" id="PF04205">
    <property type="entry name" value="FMN_bind"/>
    <property type="match status" value="1"/>
</dbReference>
<evidence type="ECO:0000256" key="6">
    <source>
        <dbReference type="HAMAP-Rule" id="MF_00479"/>
    </source>
</evidence>
<comment type="subunit">
    <text evidence="6">The complex is composed of six subunits: RnfA, RnfB, RnfC, RnfD, RnfE and RnfG.</text>
</comment>
<protein>
    <recommendedName>
        <fullName evidence="6">Ion-translocating oxidoreductase complex subunit G</fullName>
        <ecNumber evidence="6">7.-.-.-</ecNumber>
    </recommendedName>
    <alternativeName>
        <fullName evidence="6">Rnf electron transport complex subunit G</fullName>
    </alternativeName>
</protein>
<comment type="subcellular location">
    <subcellularLocation>
        <location evidence="6">Cell membrane</location>
        <topology evidence="6">Single-pass membrane protein</topology>
    </subcellularLocation>
</comment>
<dbReference type="InterPro" id="IPR007329">
    <property type="entry name" value="FMN-bd"/>
</dbReference>
<keyword evidence="6" id="KW-0812">Transmembrane</keyword>
<comment type="function">
    <text evidence="6">Part of a membrane-bound complex that couples electron transfer with translocation of ions across the membrane.</text>
</comment>
<evidence type="ECO:0000256" key="1">
    <source>
        <dbReference type="ARBA" id="ARBA00022448"/>
    </source>
</evidence>
<dbReference type="SMART" id="SM00900">
    <property type="entry name" value="FMN_bind"/>
    <property type="match status" value="1"/>
</dbReference>
<dbReference type="PANTHER" id="PTHR36118:SF1">
    <property type="entry name" value="ION-TRANSLOCATING OXIDOREDUCTASE COMPLEX SUBUNIT G"/>
    <property type="match status" value="1"/>
</dbReference>
<dbReference type="PIRSF" id="PIRSF006091">
    <property type="entry name" value="E_trnsport_RnfG"/>
    <property type="match status" value="1"/>
</dbReference>
<reference evidence="8" key="1">
    <citation type="submission" date="2022-12" db="EMBL/GenBank/DDBJ databases">
        <authorList>
            <person name="Wang J."/>
        </authorList>
    </citation>
    <scope>NUCLEOTIDE SEQUENCE</scope>
    <source>
        <strain evidence="8">HY-45-18</strain>
    </source>
</reference>
<keyword evidence="3 6" id="KW-0285">Flavoprotein</keyword>
<keyword evidence="4 6" id="KW-0288">FMN</keyword>
<keyword evidence="6" id="KW-1003">Cell membrane</keyword>
<sequence length="195" mass="20371">MDKGTKEIISLGLTLLLITAIAGIILGGAHKITAEPIAIQQKKENDAAMQEVLPKAESFEEQDKKQLPKDGIILSVNQGIAGSDVAGYAIKVAPKGYAGLIEMMVGISSEGKIEGIKILAHGETPGLGAKAPEKEFSGQYAGKSIEKNLVVVKTAPANDNEIKAITGATITSSAVTRGVNSAIEFYNEKLKGGQK</sequence>
<dbReference type="PANTHER" id="PTHR36118">
    <property type="entry name" value="ION-TRANSLOCATING OXIDOREDUCTASE COMPLEX SUBUNIT G"/>
    <property type="match status" value="1"/>
</dbReference>
<evidence type="ECO:0000256" key="3">
    <source>
        <dbReference type="ARBA" id="ARBA00022630"/>
    </source>
</evidence>
<dbReference type="EMBL" id="JAPQER010000003">
    <property type="protein sequence ID" value="MCY6484557.1"/>
    <property type="molecule type" value="Genomic_DNA"/>
</dbReference>
<keyword evidence="6" id="KW-1133">Transmembrane helix</keyword>
<feature type="domain" description="FMN-binding" evidence="7">
    <location>
        <begin position="96"/>
        <end position="186"/>
    </location>
</feature>
<dbReference type="InterPro" id="IPR010209">
    <property type="entry name" value="Ion_transpt_RnfG/RsxG"/>
</dbReference>
<comment type="caution">
    <text evidence="8">The sequence shown here is derived from an EMBL/GenBank/DDBJ whole genome shotgun (WGS) entry which is preliminary data.</text>
</comment>
<gene>
    <name evidence="6" type="primary">rnfG</name>
    <name evidence="8" type="ORF">OW763_09410</name>
</gene>
<comment type="similarity">
    <text evidence="6">Belongs to the RnfG family.</text>
</comment>
<keyword evidence="6" id="KW-1278">Translocase</keyword>
<keyword evidence="9" id="KW-1185">Reference proteome</keyword>
<evidence type="ECO:0000256" key="2">
    <source>
        <dbReference type="ARBA" id="ARBA00022553"/>
    </source>
</evidence>
<evidence type="ECO:0000256" key="4">
    <source>
        <dbReference type="ARBA" id="ARBA00022643"/>
    </source>
</evidence>
<dbReference type="RefSeq" id="WP_268040862.1">
    <property type="nucleotide sequence ID" value="NZ_JAPQER010000003.1"/>
</dbReference>
<keyword evidence="5 6" id="KW-0249">Electron transport</keyword>
<dbReference type="EC" id="7.-.-.-" evidence="6"/>
<accession>A0ABT4D0D3</accession>
<keyword evidence="1 6" id="KW-0813">Transport</keyword>
<comment type="cofactor">
    <cofactor evidence="6">
        <name>FMN</name>
        <dbReference type="ChEBI" id="CHEBI:58210"/>
    </cofactor>
</comment>